<organism evidence="2 3">
    <name type="scientific">Vreelandella sulfidaeris</name>
    <dbReference type="NCBI Taxonomy" id="115553"/>
    <lineage>
        <taxon>Bacteria</taxon>
        <taxon>Pseudomonadati</taxon>
        <taxon>Pseudomonadota</taxon>
        <taxon>Gammaproteobacteria</taxon>
        <taxon>Oceanospirillales</taxon>
        <taxon>Halomonadaceae</taxon>
        <taxon>Vreelandella</taxon>
    </lineage>
</organism>
<name>A0A455UEF8_9GAMM</name>
<dbReference type="Pfam" id="PF10688">
    <property type="entry name" value="Imp-YgjV"/>
    <property type="match status" value="1"/>
</dbReference>
<sequence>MAKLVDFLPMTAMVLGTVGMFLLRGIAMRICLGLAALAWMLNNLLIGAIGGTVAEGLIVITNIITIVRMMKAKRKYPEVFEKIMKNDHPA</sequence>
<protein>
    <recommendedName>
        <fullName evidence="4">YgjV family protein</fullName>
    </recommendedName>
</protein>
<dbReference type="KEGG" id="hsr:HSBAA_57910"/>
<accession>A0A455UEF8</accession>
<evidence type="ECO:0000256" key="1">
    <source>
        <dbReference type="SAM" id="Phobius"/>
    </source>
</evidence>
<evidence type="ECO:0000313" key="2">
    <source>
        <dbReference type="EMBL" id="BBI64485.1"/>
    </source>
</evidence>
<gene>
    <name evidence="2" type="ORF">HSBAA_57910</name>
</gene>
<keyword evidence="1" id="KW-1133">Transmembrane helix</keyword>
<dbReference type="EMBL" id="AP019514">
    <property type="protein sequence ID" value="BBI64485.1"/>
    <property type="molecule type" value="Genomic_DNA"/>
</dbReference>
<evidence type="ECO:0008006" key="4">
    <source>
        <dbReference type="Google" id="ProtNLM"/>
    </source>
</evidence>
<dbReference type="AlphaFoldDB" id="A0A455UEF8"/>
<dbReference type="InterPro" id="IPR019629">
    <property type="entry name" value="Uncharacterised_HI1736/YgjV"/>
</dbReference>
<reference evidence="2 3" key="1">
    <citation type="journal article" date="2019" name="Microbiol. Resour. Announc.">
        <title>Complete Genome Sequence of Halomonas sulfidaeris Strain Esulfide1 Isolated from a Metal Sulfide Rock at a Depth of 2,200 Meters, Obtained Using Nanopore Sequencing.</title>
        <authorList>
            <person name="Saito M."/>
            <person name="Nishigata A."/>
            <person name="Galipon J."/>
            <person name="Arakawa K."/>
        </authorList>
    </citation>
    <scope>NUCLEOTIDE SEQUENCE [LARGE SCALE GENOMIC DNA]</scope>
    <source>
        <strain evidence="2 3">ATCC BAA-803</strain>
    </source>
</reference>
<dbReference type="Proteomes" id="UP000320231">
    <property type="component" value="Chromosome"/>
</dbReference>
<keyword evidence="1" id="KW-0472">Membrane</keyword>
<proteinExistence type="predicted"/>
<evidence type="ECO:0000313" key="3">
    <source>
        <dbReference type="Proteomes" id="UP000320231"/>
    </source>
</evidence>
<keyword evidence="1" id="KW-0812">Transmembrane</keyword>
<feature type="transmembrane region" description="Helical" evidence="1">
    <location>
        <begin position="45"/>
        <end position="67"/>
    </location>
</feature>
<feature type="transmembrane region" description="Helical" evidence="1">
    <location>
        <begin position="12"/>
        <end position="39"/>
    </location>
</feature>